<feature type="domain" description="Peptidase S1" evidence="9">
    <location>
        <begin position="33"/>
        <end position="267"/>
    </location>
</feature>
<dbReference type="InterPro" id="IPR001254">
    <property type="entry name" value="Trypsin_dom"/>
</dbReference>
<sequence length="540" mass="59020">MNKTFLSGVAGTLLFTSFQFSASGTESGVSSRIIGGEQAPAGEWPYMVALTKRGESDANCGGSLLNGRYVLTAAHCVDKKDPTTIDVIIGAYDMDNVSAAERVRVKQIYVHEAYVSVQGGNDIALLELESIPALNQFTSIATTEEFNKLNKDDLLRVIGFGARNEKDGVRSDYPTKLHQVDVPFMSIEECRTKGPGYDRQGEGVFCAGVVGKDSCNGDSGGPIFFRNNRGYVQMGVVSWGDGCGRSDKPGVYTKLSAFDTWLNDQQLGLSYRQKQVLGIVRLGNYTQRFEFTNNSNNNINLTAPRATASPGTRIIGVVNNTCPNDLASGASCYVEVDYDITTLTEGHIKLDFSSTTMSSGHVYAWRYFEALAPASTETVNYLANLPAHKVHANDHPWTVQGNSLQTASLEQGQGSVLVLENLPKGRLKFRYNISSDSAWDKFKVYVNGRLNKDFWNNTEGMASISMYDPTNTVKLVYERSFLNNDALSKVTLSEFSHDPKLFDLPPPLDIRIGDSGGGSLGGAALALLFGCGWLRRRQRV</sequence>
<dbReference type="InterPro" id="IPR020008">
    <property type="entry name" value="GlyGly_CTERM"/>
</dbReference>
<dbReference type="GO" id="GO:0008236">
    <property type="term" value="F:serine-type peptidase activity"/>
    <property type="evidence" value="ECO:0007669"/>
    <property type="project" value="UniProtKB-KW"/>
</dbReference>
<evidence type="ECO:0000256" key="6">
    <source>
        <dbReference type="RuleBase" id="RU363034"/>
    </source>
</evidence>
<keyword evidence="3 8" id="KW-0732">Signal</keyword>
<dbReference type="InterPro" id="IPR001314">
    <property type="entry name" value="Peptidase_S1A"/>
</dbReference>
<feature type="signal peptide" evidence="8">
    <location>
        <begin position="1"/>
        <end position="22"/>
    </location>
</feature>
<keyword evidence="6" id="KW-0378">Hydrolase</keyword>
<reference evidence="10 11" key="1">
    <citation type="submission" date="2019-06" db="EMBL/GenBank/DDBJ databases">
        <title>Vibrio cholerae phylogeny based on whole-genome sequencing reveals genetic diversity and population strucutre.</title>
        <authorList>
            <person name="Zhiqiu Y."/>
            <person name="Bin L."/>
            <person name="Lingyan J."/>
        </authorList>
    </citation>
    <scope>NUCLEOTIDE SEQUENCE [LARGE SCALE GENOMIC DNA]</scope>
    <source>
        <strain evidence="10 11">N2814</strain>
    </source>
</reference>
<dbReference type="GO" id="GO:0006508">
    <property type="term" value="P:proteolysis"/>
    <property type="evidence" value="ECO:0007669"/>
    <property type="project" value="UniProtKB-KW"/>
</dbReference>
<dbReference type="PROSITE" id="PS00135">
    <property type="entry name" value="TRYPSIN_SER"/>
    <property type="match status" value="1"/>
</dbReference>
<feature type="transmembrane region" description="Helical" evidence="7">
    <location>
        <begin position="516"/>
        <end position="534"/>
    </location>
</feature>
<evidence type="ECO:0000313" key="11">
    <source>
        <dbReference type="Proteomes" id="UP000323819"/>
    </source>
</evidence>
<dbReference type="PANTHER" id="PTHR24252">
    <property type="entry name" value="ACROSIN-RELATED"/>
    <property type="match status" value="1"/>
</dbReference>
<accession>A0ABD7SM94</accession>
<name>A0ABD7SM94_VIBCL</name>
<keyword evidence="5" id="KW-0325">Glycoprotein</keyword>
<dbReference type="Proteomes" id="UP000323819">
    <property type="component" value="Unassembled WGS sequence"/>
</dbReference>
<dbReference type="SMART" id="SM00020">
    <property type="entry name" value="Tryp_SPc"/>
    <property type="match status" value="1"/>
</dbReference>
<comment type="subcellular location">
    <subcellularLocation>
        <location evidence="1">Secreted</location>
    </subcellularLocation>
</comment>
<dbReference type="Pfam" id="PF00089">
    <property type="entry name" value="Trypsin"/>
    <property type="match status" value="1"/>
</dbReference>
<evidence type="ECO:0000256" key="7">
    <source>
        <dbReference type="SAM" id="Phobius"/>
    </source>
</evidence>
<evidence type="ECO:0000259" key="9">
    <source>
        <dbReference type="PROSITE" id="PS50240"/>
    </source>
</evidence>
<dbReference type="Gene3D" id="2.60.40.10">
    <property type="entry name" value="Immunoglobulins"/>
    <property type="match status" value="1"/>
</dbReference>
<dbReference type="InterPro" id="IPR033116">
    <property type="entry name" value="TRYPSIN_SER"/>
</dbReference>
<dbReference type="FunFam" id="2.40.10.10:FF:000054">
    <property type="entry name" value="Complement C1r subcomponent"/>
    <property type="match status" value="1"/>
</dbReference>
<dbReference type="PROSITE" id="PS50240">
    <property type="entry name" value="TRYPSIN_DOM"/>
    <property type="match status" value="1"/>
</dbReference>
<dbReference type="InterPro" id="IPR009003">
    <property type="entry name" value="Peptidase_S1_PA"/>
</dbReference>
<dbReference type="SUPFAM" id="SSF50494">
    <property type="entry name" value="Trypsin-like serine proteases"/>
    <property type="match status" value="1"/>
</dbReference>
<comment type="caution">
    <text evidence="10">The sequence shown here is derived from an EMBL/GenBank/DDBJ whole genome shotgun (WGS) entry which is preliminary data.</text>
</comment>
<dbReference type="NCBIfam" id="TIGR03501">
    <property type="entry name" value="GlyGly_CTERM"/>
    <property type="match status" value="1"/>
</dbReference>
<dbReference type="PROSITE" id="PS00134">
    <property type="entry name" value="TRYPSIN_HIS"/>
    <property type="match status" value="1"/>
</dbReference>
<keyword evidence="7" id="KW-1133">Transmembrane helix</keyword>
<proteinExistence type="predicted"/>
<keyword evidence="6" id="KW-0720">Serine protease</keyword>
<evidence type="ECO:0000256" key="3">
    <source>
        <dbReference type="ARBA" id="ARBA00022729"/>
    </source>
</evidence>
<keyword evidence="6" id="KW-0645">Protease</keyword>
<dbReference type="InterPro" id="IPR043504">
    <property type="entry name" value="Peptidase_S1_PA_chymotrypsin"/>
</dbReference>
<keyword evidence="7" id="KW-0472">Membrane</keyword>
<dbReference type="Gene3D" id="2.40.10.10">
    <property type="entry name" value="Trypsin-like serine proteases"/>
    <property type="match status" value="1"/>
</dbReference>
<keyword evidence="7" id="KW-0812">Transmembrane</keyword>
<dbReference type="CDD" id="cd00190">
    <property type="entry name" value="Tryp_SPc"/>
    <property type="match status" value="1"/>
</dbReference>
<evidence type="ECO:0000256" key="4">
    <source>
        <dbReference type="ARBA" id="ARBA00023157"/>
    </source>
</evidence>
<dbReference type="PANTHER" id="PTHR24252:SF7">
    <property type="entry name" value="HYALIN"/>
    <property type="match status" value="1"/>
</dbReference>
<dbReference type="InterPro" id="IPR018114">
    <property type="entry name" value="TRYPSIN_HIS"/>
</dbReference>
<gene>
    <name evidence="10" type="ORF">FXF03_14265</name>
</gene>
<dbReference type="EMBL" id="VSIJ01000033">
    <property type="protein sequence ID" value="TXX65608.1"/>
    <property type="molecule type" value="Genomic_DNA"/>
</dbReference>
<evidence type="ECO:0000256" key="1">
    <source>
        <dbReference type="ARBA" id="ARBA00004613"/>
    </source>
</evidence>
<evidence type="ECO:0000313" key="10">
    <source>
        <dbReference type="EMBL" id="TXX65608.1"/>
    </source>
</evidence>
<dbReference type="GO" id="GO:0005576">
    <property type="term" value="C:extracellular region"/>
    <property type="evidence" value="ECO:0007669"/>
    <property type="project" value="UniProtKB-SubCell"/>
</dbReference>
<dbReference type="AlphaFoldDB" id="A0ABD7SM94"/>
<dbReference type="RefSeq" id="WP_085604026.1">
    <property type="nucleotide sequence ID" value="NZ_CP142014.1"/>
</dbReference>
<feature type="chain" id="PRO_5044822933" evidence="8">
    <location>
        <begin position="23"/>
        <end position="540"/>
    </location>
</feature>
<keyword evidence="2" id="KW-0964">Secreted</keyword>
<keyword evidence="4" id="KW-1015">Disulfide bond</keyword>
<evidence type="ECO:0000256" key="5">
    <source>
        <dbReference type="ARBA" id="ARBA00023180"/>
    </source>
</evidence>
<evidence type="ECO:0000256" key="2">
    <source>
        <dbReference type="ARBA" id="ARBA00022525"/>
    </source>
</evidence>
<organism evidence="10 11">
    <name type="scientific">Vibrio cholerae</name>
    <dbReference type="NCBI Taxonomy" id="666"/>
    <lineage>
        <taxon>Bacteria</taxon>
        <taxon>Pseudomonadati</taxon>
        <taxon>Pseudomonadota</taxon>
        <taxon>Gammaproteobacteria</taxon>
        <taxon>Vibrionales</taxon>
        <taxon>Vibrionaceae</taxon>
        <taxon>Vibrio</taxon>
    </lineage>
</organism>
<dbReference type="InterPro" id="IPR013783">
    <property type="entry name" value="Ig-like_fold"/>
</dbReference>
<protein>
    <submittedName>
        <fullName evidence="10">Trypsin-like serine protease</fullName>
    </submittedName>
</protein>
<dbReference type="FunFam" id="2.40.10.10:FF:000068">
    <property type="entry name" value="transmembrane protease serine 2"/>
    <property type="match status" value="1"/>
</dbReference>
<dbReference type="PRINTS" id="PR00722">
    <property type="entry name" value="CHYMOTRYPSIN"/>
</dbReference>
<evidence type="ECO:0000256" key="8">
    <source>
        <dbReference type="SAM" id="SignalP"/>
    </source>
</evidence>